<dbReference type="EMBL" id="BGZK01000444">
    <property type="protein sequence ID" value="GBP43885.1"/>
    <property type="molecule type" value="Genomic_DNA"/>
</dbReference>
<evidence type="ECO:0000313" key="1">
    <source>
        <dbReference type="EMBL" id="GBP43885.1"/>
    </source>
</evidence>
<gene>
    <name evidence="1" type="ORF">EVAR_41741_1</name>
</gene>
<sequence length="128" mass="14431">MLAPDYNGLANLVCHPKLIMKSDRYDNCIYYSNDNSRSNLNCRARLTSEQPAEGIGCDLDRRQIDHLVLNLSHITMHCEAHVKALVTEIFIAMTTTSISSSSHATTRRRQTEVQAPPFEGIVKWGDQL</sequence>
<keyword evidence="2" id="KW-1185">Reference proteome</keyword>
<dbReference type="AlphaFoldDB" id="A0A4C1W1F0"/>
<protein>
    <submittedName>
        <fullName evidence="1">Uncharacterized protein</fullName>
    </submittedName>
</protein>
<dbReference type="Proteomes" id="UP000299102">
    <property type="component" value="Unassembled WGS sequence"/>
</dbReference>
<name>A0A4C1W1F0_EUMVA</name>
<reference evidence="1 2" key="1">
    <citation type="journal article" date="2019" name="Commun. Biol.">
        <title>The bagworm genome reveals a unique fibroin gene that provides high tensile strength.</title>
        <authorList>
            <person name="Kono N."/>
            <person name="Nakamura H."/>
            <person name="Ohtoshi R."/>
            <person name="Tomita M."/>
            <person name="Numata K."/>
            <person name="Arakawa K."/>
        </authorList>
    </citation>
    <scope>NUCLEOTIDE SEQUENCE [LARGE SCALE GENOMIC DNA]</scope>
</reference>
<organism evidence="1 2">
    <name type="scientific">Eumeta variegata</name>
    <name type="common">Bagworm moth</name>
    <name type="synonym">Eumeta japonica</name>
    <dbReference type="NCBI Taxonomy" id="151549"/>
    <lineage>
        <taxon>Eukaryota</taxon>
        <taxon>Metazoa</taxon>
        <taxon>Ecdysozoa</taxon>
        <taxon>Arthropoda</taxon>
        <taxon>Hexapoda</taxon>
        <taxon>Insecta</taxon>
        <taxon>Pterygota</taxon>
        <taxon>Neoptera</taxon>
        <taxon>Endopterygota</taxon>
        <taxon>Lepidoptera</taxon>
        <taxon>Glossata</taxon>
        <taxon>Ditrysia</taxon>
        <taxon>Tineoidea</taxon>
        <taxon>Psychidae</taxon>
        <taxon>Oiketicinae</taxon>
        <taxon>Eumeta</taxon>
    </lineage>
</organism>
<comment type="caution">
    <text evidence="1">The sequence shown here is derived from an EMBL/GenBank/DDBJ whole genome shotgun (WGS) entry which is preliminary data.</text>
</comment>
<evidence type="ECO:0000313" key="2">
    <source>
        <dbReference type="Proteomes" id="UP000299102"/>
    </source>
</evidence>
<proteinExistence type="predicted"/>
<accession>A0A4C1W1F0</accession>